<dbReference type="RefSeq" id="WP_207128320.1">
    <property type="nucleotide sequence ID" value="NZ_BOPO01000126.1"/>
</dbReference>
<evidence type="ECO:0000313" key="3">
    <source>
        <dbReference type="EMBL" id="GIL30722.1"/>
    </source>
</evidence>
<gene>
    <name evidence="3" type="ORF">NUM_59760</name>
</gene>
<keyword evidence="4" id="KW-1185">Reference proteome</keyword>
<name>A0A8J4AJZ3_9ACTN</name>
<keyword evidence="2" id="KW-0472">Membrane</keyword>
<evidence type="ECO:0000256" key="2">
    <source>
        <dbReference type="SAM" id="Phobius"/>
    </source>
</evidence>
<accession>A0A8J4AJZ3</accession>
<feature type="transmembrane region" description="Helical" evidence="2">
    <location>
        <begin position="57"/>
        <end position="76"/>
    </location>
</feature>
<feature type="compositionally biased region" description="Basic and acidic residues" evidence="1">
    <location>
        <begin position="1"/>
        <end position="10"/>
    </location>
</feature>
<sequence length="199" mass="20968">MRSTHRWRDDDPGDDDEPMPLIELTDDVDDEGTVDQLTEDEAEPPSRRRSLSLPRRYLVGGAVVLLAIGFAGGMVAQRASAPPAEDTATTASTTQIPVRQPEFAVPSPDAATCRYVDGYGAVGITTVCTGTLYSIHPIKHGWQLTLTMDNGATIGIEADDGTAVDGFPSLGAITVGTTLVVSGRADRDGTLHATAITFA</sequence>
<protein>
    <recommendedName>
        <fullName evidence="5">DUF5666 domain-containing protein</fullName>
    </recommendedName>
</protein>
<evidence type="ECO:0000313" key="4">
    <source>
        <dbReference type="Proteomes" id="UP000614996"/>
    </source>
</evidence>
<feature type="compositionally biased region" description="Acidic residues" evidence="1">
    <location>
        <begin position="11"/>
        <end position="43"/>
    </location>
</feature>
<feature type="region of interest" description="Disordered" evidence="1">
    <location>
        <begin position="1"/>
        <end position="49"/>
    </location>
</feature>
<proteinExistence type="predicted"/>
<keyword evidence="2" id="KW-0812">Transmembrane</keyword>
<organism evidence="3 4">
    <name type="scientific">Actinocatenispora comari</name>
    <dbReference type="NCBI Taxonomy" id="2807577"/>
    <lineage>
        <taxon>Bacteria</taxon>
        <taxon>Bacillati</taxon>
        <taxon>Actinomycetota</taxon>
        <taxon>Actinomycetes</taxon>
        <taxon>Micromonosporales</taxon>
        <taxon>Micromonosporaceae</taxon>
        <taxon>Actinocatenispora</taxon>
    </lineage>
</organism>
<dbReference type="AlphaFoldDB" id="A0A8J4AJZ3"/>
<evidence type="ECO:0000256" key="1">
    <source>
        <dbReference type="SAM" id="MobiDB-lite"/>
    </source>
</evidence>
<evidence type="ECO:0008006" key="5">
    <source>
        <dbReference type="Google" id="ProtNLM"/>
    </source>
</evidence>
<dbReference type="Proteomes" id="UP000614996">
    <property type="component" value="Unassembled WGS sequence"/>
</dbReference>
<keyword evidence="2" id="KW-1133">Transmembrane helix</keyword>
<dbReference type="EMBL" id="BOPO01000126">
    <property type="protein sequence ID" value="GIL30722.1"/>
    <property type="molecule type" value="Genomic_DNA"/>
</dbReference>
<reference evidence="4" key="1">
    <citation type="journal article" date="2021" name="Int. J. Syst. Evol. Microbiol.">
        <title>Actinocatenispora comari sp. nov., an endophytic actinomycete isolated from aerial parts of Comarum salesowianum.</title>
        <authorList>
            <person name="Oyunbileg N."/>
            <person name="Iizaka Y."/>
            <person name="Hamada M."/>
            <person name="Davaapurev B.O."/>
            <person name="Fukumoto A."/>
            <person name="Tsetseg B."/>
            <person name="Kato F."/>
            <person name="Tamura T."/>
            <person name="Batkhuu J."/>
            <person name="Anzai Y."/>
        </authorList>
    </citation>
    <scope>NUCLEOTIDE SEQUENCE [LARGE SCALE GENOMIC DNA]</scope>
    <source>
        <strain evidence="4">NUM-2625</strain>
    </source>
</reference>
<comment type="caution">
    <text evidence="3">The sequence shown here is derived from an EMBL/GenBank/DDBJ whole genome shotgun (WGS) entry which is preliminary data.</text>
</comment>